<dbReference type="OrthoDB" id="5509086at2"/>
<dbReference type="RefSeq" id="WP_068257981.1">
    <property type="nucleotide sequence ID" value="NZ_LWSK01000001.1"/>
</dbReference>
<protein>
    <submittedName>
        <fullName evidence="1">Uncharacterized protein</fullName>
    </submittedName>
</protein>
<evidence type="ECO:0000313" key="1">
    <source>
        <dbReference type="EMBL" id="KAA1261445.1"/>
    </source>
</evidence>
<dbReference type="Proteomes" id="UP000322699">
    <property type="component" value="Unassembled WGS sequence"/>
</dbReference>
<dbReference type="EMBL" id="VRLW01000001">
    <property type="protein sequence ID" value="KAA1261445.1"/>
    <property type="molecule type" value="Genomic_DNA"/>
</dbReference>
<keyword evidence="2" id="KW-1185">Reference proteome</keyword>
<reference evidence="1 2" key="1">
    <citation type="submission" date="2019-08" db="EMBL/GenBank/DDBJ databases">
        <title>Deep-cultivation of Planctomycetes and their phenomic and genomic characterization uncovers novel biology.</title>
        <authorList>
            <person name="Wiegand S."/>
            <person name="Jogler M."/>
            <person name="Boedeker C."/>
            <person name="Pinto D."/>
            <person name="Vollmers J."/>
            <person name="Rivas-Marin E."/>
            <person name="Kohn T."/>
            <person name="Peeters S.H."/>
            <person name="Heuer A."/>
            <person name="Rast P."/>
            <person name="Oberbeckmann S."/>
            <person name="Bunk B."/>
            <person name="Jeske O."/>
            <person name="Meyerdierks A."/>
            <person name="Storesund J.E."/>
            <person name="Kallscheuer N."/>
            <person name="Luecker S."/>
            <person name="Lage O.M."/>
            <person name="Pohl T."/>
            <person name="Merkel B.J."/>
            <person name="Hornburger P."/>
            <person name="Mueller R.-W."/>
            <person name="Bruemmer F."/>
            <person name="Labrenz M."/>
            <person name="Spormann A.M."/>
            <person name="Op Den Camp H."/>
            <person name="Overmann J."/>
            <person name="Amann R."/>
            <person name="Jetten M.S.M."/>
            <person name="Mascher T."/>
            <person name="Medema M.H."/>
            <person name="Devos D.P."/>
            <person name="Kaster A.-K."/>
            <person name="Ovreas L."/>
            <person name="Rohde M."/>
            <person name="Galperin M.Y."/>
            <person name="Jogler C."/>
        </authorList>
    </citation>
    <scope>NUCLEOTIDE SEQUENCE [LARGE SCALE GENOMIC DNA]</scope>
    <source>
        <strain evidence="1 2">LF1</strain>
    </source>
</reference>
<evidence type="ECO:0000313" key="2">
    <source>
        <dbReference type="Proteomes" id="UP000322699"/>
    </source>
</evidence>
<gene>
    <name evidence="1" type="ORF">LF1_39950</name>
</gene>
<dbReference type="AlphaFoldDB" id="A0A5B1CND6"/>
<proteinExistence type="predicted"/>
<accession>A0A5B1CND6</accession>
<sequence>MITLTNRFNSRFDNQIQDWERRAFVPLDETAAYERLDAFFVRESARRALTKTSGIEDVDLLDALIDAGFDEETLPALQLVPIAFAAWASDSVTDQESRAAVWSIYEFRLFEYPEAASRVQRWLDVRPEQELWDLWLAYTQSRLENTPDTIRQVSGNQLLEQATAVAIASGGMMGIGTVCEAEQDVLDGIRNAYRV</sequence>
<organism evidence="1 2">
    <name type="scientific">Rubripirellula obstinata</name>
    <dbReference type="NCBI Taxonomy" id="406547"/>
    <lineage>
        <taxon>Bacteria</taxon>
        <taxon>Pseudomonadati</taxon>
        <taxon>Planctomycetota</taxon>
        <taxon>Planctomycetia</taxon>
        <taxon>Pirellulales</taxon>
        <taxon>Pirellulaceae</taxon>
        <taxon>Rubripirellula</taxon>
    </lineage>
</organism>
<comment type="caution">
    <text evidence="1">The sequence shown here is derived from an EMBL/GenBank/DDBJ whole genome shotgun (WGS) entry which is preliminary data.</text>
</comment>
<name>A0A5B1CND6_9BACT</name>